<dbReference type="Proteomes" id="UP000597444">
    <property type="component" value="Unassembled WGS sequence"/>
</dbReference>
<gene>
    <name evidence="3" type="ORF">KSF_057620</name>
</gene>
<evidence type="ECO:0000256" key="2">
    <source>
        <dbReference type="SAM" id="Phobius"/>
    </source>
</evidence>
<dbReference type="RefSeq" id="WP_220206381.1">
    <property type="nucleotide sequence ID" value="NZ_BNJK01000001.1"/>
</dbReference>
<name>A0A8J3IHL2_9CHLR</name>
<keyword evidence="2" id="KW-1133">Transmembrane helix</keyword>
<sequence>MDVHDQPTVAGSGDDEVTEKNLPTLPEPASAQNVGASPRAKGMSRRKLFGLAALGAVGVGGVAAAGSFALEKMRESTPGVVGNAEQIGHLLRRAGFGASQTELATYASYGFSGAVDHLLNYQQVSDDAMEQRLKALNLDMNKPQDQQRWWLLRMAWTQRPLLEKMTLFWHGVLTSSIRKVGGKEAYMRMIVQNQFLRAHAFDTFDNILLGITGDPAMLFYLDLTKSRKNAPNENYARELMELFTIGLGNYTQQDVHAAALALTGWHVQGKASQARYSAHDHNTQAKTFLGQTGNLDYKDVVRILANHKAAPWFISRKLFTFFVYENPSTADLQPLVDTYEKSGHSMREVMRTLLLSPQFSSAKAYRSRLKSPVEFTVGALRSLNVQYSGAGLPAMTTAMGQTLFEVPNVAGWPGDKVSTLWMNSGTWMARLNYIDTLLAGSKNATAKNAAGKKATAPAKNAQTSQNNQTGQNNQYSPLDLQGIINTNHIDTPEHFVDYFAGFLLDGKLDADRRTQLLTYFNSKDSKAVQAQQITLSGGKQYPLSRVRGTLYLLMASPEYQLN</sequence>
<evidence type="ECO:0000256" key="1">
    <source>
        <dbReference type="SAM" id="MobiDB-lite"/>
    </source>
</evidence>
<dbReference type="Pfam" id="PF08811">
    <property type="entry name" value="DUF1800"/>
    <property type="match status" value="1"/>
</dbReference>
<keyword evidence="4" id="KW-1185">Reference proteome</keyword>
<feature type="region of interest" description="Disordered" evidence="1">
    <location>
        <begin position="449"/>
        <end position="475"/>
    </location>
</feature>
<keyword evidence="2" id="KW-0472">Membrane</keyword>
<evidence type="ECO:0000313" key="3">
    <source>
        <dbReference type="EMBL" id="GHO95714.1"/>
    </source>
</evidence>
<proteinExistence type="predicted"/>
<dbReference type="EMBL" id="BNJK01000001">
    <property type="protein sequence ID" value="GHO95714.1"/>
    <property type="molecule type" value="Genomic_DNA"/>
</dbReference>
<organism evidence="3 4">
    <name type="scientific">Reticulibacter mediterranei</name>
    <dbReference type="NCBI Taxonomy" id="2778369"/>
    <lineage>
        <taxon>Bacteria</taxon>
        <taxon>Bacillati</taxon>
        <taxon>Chloroflexota</taxon>
        <taxon>Ktedonobacteria</taxon>
        <taxon>Ktedonobacterales</taxon>
        <taxon>Reticulibacteraceae</taxon>
        <taxon>Reticulibacter</taxon>
    </lineage>
</organism>
<comment type="caution">
    <text evidence="3">The sequence shown here is derived from an EMBL/GenBank/DDBJ whole genome shotgun (WGS) entry which is preliminary data.</text>
</comment>
<dbReference type="InterPro" id="IPR014917">
    <property type="entry name" value="DUF1800"/>
</dbReference>
<dbReference type="AlphaFoldDB" id="A0A8J3IHL2"/>
<feature type="compositionally biased region" description="Low complexity" evidence="1">
    <location>
        <begin position="449"/>
        <end position="474"/>
    </location>
</feature>
<feature type="region of interest" description="Disordered" evidence="1">
    <location>
        <begin position="1"/>
        <end position="39"/>
    </location>
</feature>
<accession>A0A8J3IHL2</accession>
<feature type="transmembrane region" description="Helical" evidence="2">
    <location>
        <begin position="48"/>
        <end position="70"/>
    </location>
</feature>
<evidence type="ECO:0008006" key="5">
    <source>
        <dbReference type="Google" id="ProtNLM"/>
    </source>
</evidence>
<evidence type="ECO:0000313" key="4">
    <source>
        <dbReference type="Proteomes" id="UP000597444"/>
    </source>
</evidence>
<keyword evidence="2" id="KW-0812">Transmembrane</keyword>
<reference evidence="3" key="1">
    <citation type="submission" date="2020-10" db="EMBL/GenBank/DDBJ databases">
        <title>Taxonomic study of unclassified bacteria belonging to the class Ktedonobacteria.</title>
        <authorList>
            <person name="Yabe S."/>
            <person name="Wang C.M."/>
            <person name="Zheng Y."/>
            <person name="Sakai Y."/>
            <person name="Cavaletti L."/>
            <person name="Monciardini P."/>
            <person name="Donadio S."/>
        </authorList>
    </citation>
    <scope>NUCLEOTIDE SEQUENCE</scope>
    <source>
        <strain evidence="3">ID150040</strain>
    </source>
</reference>
<protein>
    <recommendedName>
        <fullName evidence="5">DUF1800 domain-containing protein</fullName>
    </recommendedName>
</protein>